<feature type="transmembrane region" description="Helical" evidence="23">
    <location>
        <begin position="420"/>
        <end position="439"/>
    </location>
</feature>
<dbReference type="PANTHER" id="PTHR43520:SF8">
    <property type="entry name" value="P-TYPE CU(+) TRANSPORTER"/>
    <property type="match status" value="1"/>
</dbReference>
<dbReference type="PRINTS" id="PR00943">
    <property type="entry name" value="CUATPASE"/>
</dbReference>
<proteinExistence type="inferred from homology"/>
<evidence type="ECO:0000256" key="21">
    <source>
        <dbReference type="ARBA" id="ARBA00033239"/>
    </source>
</evidence>
<dbReference type="AlphaFoldDB" id="A0A061AFS6"/>
<dbReference type="EC" id="7.2.2.8" evidence="3"/>
<dbReference type="PRINTS" id="PR00119">
    <property type="entry name" value="CATATPASE"/>
</dbReference>
<dbReference type="InterPro" id="IPR027256">
    <property type="entry name" value="P-typ_ATPase_IB"/>
</dbReference>
<comment type="similarity">
    <text evidence="2 23">Belongs to the cation transport ATPase (P-type) (TC 3.A.3) family. Type IB subfamily.</text>
</comment>
<evidence type="ECO:0000256" key="4">
    <source>
        <dbReference type="ARBA" id="ARBA00015102"/>
    </source>
</evidence>
<dbReference type="FunFam" id="2.70.150.10:FF:000002">
    <property type="entry name" value="Copper-transporting ATPase 1, putative"/>
    <property type="match status" value="1"/>
</dbReference>
<evidence type="ECO:0000259" key="24">
    <source>
        <dbReference type="PROSITE" id="PS50846"/>
    </source>
</evidence>
<evidence type="ECO:0000256" key="22">
    <source>
        <dbReference type="ARBA" id="ARBA00049289"/>
    </source>
</evidence>
<dbReference type="InterPro" id="IPR006121">
    <property type="entry name" value="HMA_dom"/>
</dbReference>
<evidence type="ECO:0000256" key="2">
    <source>
        <dbReference type="ARBA" id="ARBA00006024"/>
    </source>
</evidence>
<dbReference type="InterPro" id="IPR044492">
    <property type="entry name" value="P_typ_ATPase_HD_dom"/>
</dbReference>
<dbReference type="PATRIC" id="fig|35623.3.peg.348"/>
<dbReference type="PANTHER" id="PTHR43520">
    <property type="entry name" value="ATP7, ISOFORM B"/>
    <property type="match status" value="1"/>
</dbReference>
<dbReference type="Gene3D" id="2.70.150.10">
    <property type="entry name" value="Calcium-transporting ATPase, cytoplasmic transduction domain A"/>
    <property type="match status" value="1"/>
</dbReference>
<keyword evidence="14" id="KW-0460">Magnesium</keyword>
<evidence type="ECO:0000313" key="26">
    <source>
        <dbReference type="Proteomes" id="UP000032434"/>
    </source>
</evidence>
<accession>A0A061AFS6</accession>
<evidence type="ECO:0000256" key="16">
    <source>
        <dbReference type="ARBA" id="ARBA00022989"/>
    </source>
</evidence>
<dbReference type="Proteomes" id="UP000032434">
    <property type="component" value="Chromosome 1"/>
</dbReference>
<keyword evidence="5" id="KW-0813">Transport</keyword>
<dbReference type="PROSITE" id="PS50846">
    <property type="entry name" value="HMA_2"/>
    <property type="match status" value="2"/>
</dbReference>
<evidence type="ECO:0000256" key="6">
    <source>
        <dbReference type="ARBA" id="ARBA00022475"/>
    </source>
</evidence>
<dbReference type="InterPro" id="IPR036163">
    <property type="entry name" value="HMA_dom_sf"/>
</dbReference>
<dbReference type="SUPFAM" id="SSF81653">
    <property type="entry name" value="Calcium ATPase, transduction domain A"/>
    <property type="match status" value="1"/>
</dbReference>
<evidence type="ECO:0000256" key="23">
    <source>
        <dbReference type="RuleBase" id="RU362081"/>
    </source>
</evidence>
<dbReference type="KEGG" id="aoc:Aocu_03480"/>
<dbReference type="FunFam" id="3.30.70.100:FF:000005">
    <property type="entry name" value="Copper-exporting P-type ATPase A"/>
    <property type="match status" value="2"/>
</dbReference>
<comment type="subcellular location">
    <subcellularLocation>
        <location evidence="1">Cell membrane</location>
        <topology evidence="1">Multi-pass membrane protein</topology>
    </subcellularLocation>
</comment>
<sequence length="815" mass="88826">MKKETYEVEGMTCASCVQAVEKTTQKLDGVKEVSVNLTTEKMTILYDENKVNFNQVKEAITNIGYNIHESKTEKEFLVEGMTCASCVQAVERVTKKLDGVKDVSVNLTTEKMHIVFDQKVLSTIDIKKAVEDTGYKLVDITKSDDKHQEKKQLEIKKLWVRFIQSLIFTIPLLYIAMGHMVGLYLPEIIDPHMNDLWFALTQLVLTTPVMLVGYSYFKVGFKTLIKRHPNMDSLIAIGTSAAYLYGVFAVIMIALGNHQYVYSLYFESAAVILTLITLGKYLEAVSKGKTSEAIKKLMNLSPKEALVIRNGVEKLILVDEVLVGDIVLVKPGMSLPVDGIVLDGYSSIDESMLTGESMPVEKTKGSKVVAASINKLGTFTYEATKVGKDRAIAKIIELVEDAQATKAPIQKLADIISGQFVPIVIILAVLSGLLWFFVGGSSVEFALTIFIAVLVIACPCALGLATPTAIMVGTGKGAEYGVLFKSGEALERLYKVNVVIFDKTGTITTGKPKLTDIVSIHEMHDDDILLLAASAEKTSEHPLAEAIIEAAKEKNLELYPVEAFDAIPGYGIQAKLRGENILFGNEKLMNKYQVDIDQHIPKALKLAESGKTPMYLSVNQKLEAIIAVADTLKSDSQEAVLALKKRGIQVMMITGDNKQTAHAIAKSVGIENVLSDVLPQDKSNEVLKLQEQGFKVAMVGDGINDSPALALADVGIAIGSGTDIAIESADVVLVKNSLMDVATAIKLSQHTIRNIQENLFWAFAYNILGIPLAMGILHIFGGPLLDPMFAALAMSLSSVSVLLNALRLKHIKKVK</sequence>
<evidence type="ECO:0000256" key="19">
    <source>
        <dbReference type="ARBA" id="ARBA00023136"/>
    </source>
</evidence>
<keyword evidence="7" id="KW-0597">Phosphoprotein</keyword>
<evidence type="ECO:0000256" key="12">
    <source>
        <dbReference type="ARBA" id="ARBA00022796"/>
    </source>
</evidence>
<keyword evidence="26" id="KW-1185">Reference proteome</keyword>
<feature type="transmembrane region" description="Helical" evidence="23">
    <location>
        <begin position="445"/>
        <end position="466"/>
    </location>
</feature>
<dbReference type="InterPro" id="IPR006122">
    <property type="entry name" value="HMA_Cu_ion-bd"/>
</dbReference>
<dbReference type="OrthoDB" id="9813266at2"/>
<evidence type="ECO:0000256" key="17">
    <source>
        <dbReference type="ARBA" id="ARBA00023008"/>
    </source>
</evidence>
<dbReference type="HOGENOM" id="CLU_001771_11_2_14"/>
<keyword evidence="8 23" id="KW-0812">Transmembrane</keyword>
<keyword evidence="10" id="KW-0677">Repeat</keyword>
<evidence type="ECO:0000256" key="1">
    <source>
        <dbReference type="ARBA" id="ARBA00004651"/>
    </source>
</evidence>
<evidence type="ECO:0000256" key="11">
    <source>
        <dbReference type="ARBA" id="ARBA00022741"/>
    </source>
</evidence>
<dbReference type="GO" id="GO:0016887">
    <property type="term" value="F:ATP hydrolysis activity"/>
    <property type="evidence" value="ECO:0007669"/>
    <property type="project" value="InterPro"/>
</dbReference>
<evidence type="ECO:0000256" key="9">
    <source>
        <dbReference type="ARBA" id="ARBA00022723"/>
    </source>
</evidence>
<evidence type="ECO:0000256" key="20">
    <source>
        <dbReference type="ARBA" id="ARBA00029719"/>
    </source>
</evidence>
<keyword evidence="19 23" id="KW-0472">Membrane</keyword>
<dbReference type="SUPFAM" id="SSF81665">
    <property type="entry name" value="Calcium ATPase, transmembrane domain M"/>
    <property type="match status" value="1"/>
</dbReference>
<feature type="transmembrane region" description="Helical" evidence="23">
    <location>
        <begin position="262"/>
        <end position="282"/>
    </location>
</feature>
<feature type="domain" description="HMA" evidence="24">
    <location>
        <begin position="2"/>
        <end position="68"/>
    </location>
</feature>
<dbReference type="NCBIfam" id="TIGR01525">
    <property type="entry name" value="ATPase-IB_hvy"/>
    <property type="match status" value="1"/>
</dbReference>
<name>A0A061AFS6_9MOLU</name>
<comment type="catalytic activity">
    <reaction evidence="22">
        <text>Cu(+)(in) + ATP + H2O = Cu(+)(out) + ADP + phosphate + H(+)</text>
        <dbReference type="Rhea" id="RHEA:25792"/>
        <dbReference type="ChEBI" id="CHEBI:15377"/>
        <dbReference type="ChEBI" id="CHEBI:15378"/>
        <dbReference type="ChEBI" id="CHEBI:30616"/>
        <dbReference type="ChEBI" id="CHEBI:43474"/>
        <dbReference type="ChEBI" id="CHEBI:49552"/>
        <dbReference type="ChEBI" id="CHEBI:456216"/>
        <dbReference type="EC" id="7.2.2.8"/>
    </reaction>
</comment>
<evidence type="ECO:0000256" key="13">
    <source>
        <dbReference type="ARBA" id="ARBA00022840"/>
    </source>
</evidence>
<reference evidence="26" key="1">
    <citation type="submission" date="2014-05" db="EMBL/GenBank/DDBJ databases">
        <authorList>
            <person name="Kube M."/>
        </authorList>
    </citation>
    <scope>NUCLEOTIDE SEQUENCE [LARGE SCALE GENOMIC DNA]</scope>
</reference>
<dbReference type="GO" id="GO:0005507">
    <property type="term" value="F:copper ion binding"/>
    <property type="evidence" value="ECO:0007669"/>
    <property type="project" value="InterPro"/>
</dbReference>
<dbReference type="NCBIfam" id="TIGR00003">
    <property type="entry name" value="copper ion binding protein"/>
    <property type="match status" value="2"/>
</dbReference>
<dbReference type="InterPro" id="IPR018303">
    <property type="entry name" value="ATPase_P-typ_P_site"/>
</dbReference>
<dbReference type="Pfam" id="PF00403">
    <property type="entry name" value="HMA"/>
    <property type="match status" value="2"/>
</dbReference>
<dbReference type="FunCoup" id="A0A061AFS6">
    <property type="interactions" value="257"/>
</dbReference>
<dbReference type="Gene3D" id="3.40.50.1000">
    <property type="entry name" value="HAD superfamily/HAD-like"/>
    <property type="match status" value="1"/>
</dbReference>
<evidence type="ECO:0000256" key="15">
    <source>
        <dbReference type="ARBA" id="ARBA00022967"/>
    </source>
</evidence>
<dbReference type="GO" id="GO:0140581">
    <property type="term" value="F:P-type monovalent copper transporter activity"/>
    <property type="evidence" value="ECO:0007669"/>
    <property type="project" value="UniProtKB-EC"/>
</dbReference>
<dbReference type="CDD" id="cd00371">
    <property type="entry name" value="HMA"/>
    <property type="match status" value="2"/>
</dbReference>
<evidence type="ECO:0000256" key="7">
    <source>
        <dbReference type="ARBA" id="ARBA00022553"/>
    </source>
</evidence>
<dbReference type="Pfam" id="PF00702">
    <property type="entry name" value="Hydrolase"/>
    <property type="match status" value="1"/>
</dbReference>
<evidence type="ECO:0000256" key="3">
    <source>
        <dbReference type="ARBA" id="ARBA00012517"/>
    </source>
</evidence>
<keyword evidence="6 23" id="KW-1003">Cell membrane</keyword>
<keyword evidence="18" id="KW-0406">Ion transport</keyword>
<dbReference type="SFLD" id="SFLDF00027">
    <property type="entry name" value="p-type_atpase"/>
    <property type="match status" value="1"/>
</dbReference>
<dbReference type="GO" id="GO:0055070">
    <property type="term" value="P:copper ion homeostasis"/>
    <property type="evidence" value="ECO:0007669"/>
    <property type="project" value="TreeGrafter"/>
</dbReference>
<dbReference type="InterPro" id="IPR008250">
    <property type="entry name" value="ATPase_P-typ_transduc_dom_A_sf"/>
</dbReference>
<dbReference type="RefSeq" id="WP_045748974.1">
    <property type="nucleotide sequence ID" value="NZ_FUZK01000005.1"/>
</dbReference>
<keyword evidence="15" id="KW-1278">Translocase</keyword>
<feature type="transmembrane region" description="Helical" evidence="23">
    <location>
        <begin position="234"/>
        <end position="256"/>
    </location>
</feature>
<dbReference type="InterPro" id="IPR023298">
    <property type="entry name" value="ATPase_P-typ_TM_dom_sf"/>
</dbReference>
<dbReference type="NCBIfam" id="TIGR01511">
    <property type="entry name" value="ATPase-IB1_Cu"/>
    <property type="match status" value="1"/>
</dbReference>
<dbReference type="Pfam" id="PF00122">
    <property type="entry name" value="E1-E2_ATPase"/>
    <property type="match status" value="1"/>
</dbReference>
<gene>
    <name evidence="25" type="primary">copB</name>
    <name evidence="25" type="ORF">Aocu_03480</name>
</gene>
<evidence type="ECO:0000256" key="8">
    <source>
        <dbReference type="ARBA" id="ARBA00022692"/>
    </source>
</evidence>
<keyword evidence="11 23" id="KW-0547">Nucleotide-binding</keyword>
<protein>
    <recommendedName>
        <fullName evidence="4">Copper-exporting P-type ATPase</fullName>
        <ecNumber evidence="3">7.2.2.8</ecNumber>
    </recommendedName>
    <alternativeName>
        <fullName evidence="20">Copper-exporting P-type ATPase A</fullName>
    </alternativeName>
    <alternativeName>
        <fullName evidence="21">Cu(+)-exporting ATPase</fullName>
    </alternativeName>
</protein>
<dbReference type="GO" id="GO:0005524">
    <property type="term" value="F:ATP binding"/>
    <property type="evidence" value="ECO:0007669"/>
    <property type="project" value="UniProtKB-UniRule"/>
</dbReference>
<evidence type="ECO:0000256" key="18">
    <source>
        <dbReference type="ARBA" id="ARBA00023065"/>
    </source>
</evidence>
<feature type="transmembrane region" description="Helical" evidence="23">
    <location>
        <begin position="196"/>
        <end position="214"/>
    </location>
</feature>
<evidence type="ECO:0000256" key="10">
    <source>
        <dbReference type="ARBA" id="ARBA00022737"/>
    </source>
</evidence>
<evidence type="ECO:0000256" key="14">
    <source>
        <dbReference type="ARBA" id="ARBA00022842"/>
    </source>
</evidence>
<dbReference type="Gene3D" id="3.30.70.100">
    <property type="match status" value="2"/>
</dbReference>
<evidence type="ECO:0000313" key="25">
    <source>
        <dbReference type="EMBL" id="CDR30421.1"/>
    </source>
</evidence>
<organism evidence="25 26">
    <name type="scientific">Acholeplasma oculi</name>
    <dbReference type="NCBI Taxonomy" id="35623"/>
    <lineage>
        <taxon>Bacteria</taxon>
        <taxon>Bacillati</taxon>
        <taxon>Mycoplasmatota</taxon>
        <taxon>Mollicutes</taxon>
        <taxon>Acholeplasmatales</taxon>
        <taxon>Acholeplasmataceae</taxon>
        <taxon>Acholeplasma</taxon>
    </lineage>
</organism>
<dbReference type="PRINTS" id="PR00942">
    <property type="entry name" value="CUATPASEI"/>
</dbReference>
<dbReference type="InterPro" id="IPR023214">
    <property type="entry name" value="HAD_sf"/>
</dbReference>
<dbReference type="EMBL" id="LK028559">
    <property type="protein sequence ID" value="CDR30421.1"/>
    <property type="molecule type" value="Genomic_DNA"/>
</dbReference>
<dbReference type="SFLD" id="SFLDS00003">
    <property type="entry name" value="Haloacid_Dehalogenase"/>
    <property type="match status" value="1"/>
</dbReference>
<dbReference type="NCBIfam" id="TIGR01494">
    <property type="entry name" value="ATPase_P-type"/>
    <property type="match status" value="1"/>
</dbReference>
<dbReference type="InterPro" id="IPR023299">
    <property type="entry name" value="ATPase_P-typ_cyto_dom_N"/>
</dbReference>
<keyword evidence="16 23" id="KW-1133">Transmembrane helix</keyword>
<keyword evidence="17" id="KW-0186">Copper</keyword>
<dbReference type="STRING" id="35623.Aocu_03480"/>
<dbReference type="CDD" id="cd02094">
    <property type="entry name" value="P-type_ATPase_Cu-like"/>
    <property type="match status" value="1"/>
</dbReference>
<dbReference type="PROSITE" id="PS00154">
    <property type="entry name" value="ATPASE_E1_E2"/>
    <property type="match status" value="1"/>
</dbReference>
<feature type="domain" description="HMA" evidence="24">
    <location>
        <begin position="72"/>
        <end position="138"/>
    </location>
</feature>
<keyword evidence="13 23" id="KW-0067">ATP-binding</keyword>
<keyword evidence="12" id="KW-0187">Copper transport</keyword>
<feature type="transmembrane region" description="Helical" evidence="23">
    <location>
        <begin position="787"/>
        <end position="806"/>
    </location>
</feature>
<dbReference type="InParanoid" id="A0A061AFS6"/>
<dbReference type="SUPFAM" id="SSF55008">
    <property type="entry name" value="HMA, heavy metal-associated domain"/>
    <property type="match status" value="2"/>
</dbReference>
<dbReference type="FunFam" id="3.40.50.1000:FF:000144">
    <property type="entry name" value="copper-transporting ATPase 1 isoform X2"/>
    <property type="match status" value="1"/>
</dbReference>
<dbReference type="InterPro" id="IPR036412">
    <property type="entry name" value="HAD-like_sf"/>
</dbReference>
<dbReference type="InterPro" id="IPR059000">
    <property type="entry name" value="ATPase_P-type_domA"/>
</dbReference>
<dbReference type="GO" id="GO:0005886">
    <property type="term" value="C:plasma membrane"/>
    <property type="evidence" value="ECO:0007669"/>
    <property type="project" value="UniProtKB-SubCell"/>
</dbReference>
<dbReference type="SFLD" id="SFLDG00002">
    <property type="entry name" value="C1.7:_P-type_atpase_like"/>
    <property type="match status" value="1"/>
</dbReference>
<dbReference type="GO" id="GO:0043682">
    <property type="term" value="F:P-type divalent copper transporter activity"/>
    <property type="evidence" value="ECO:0007669"/>
    <property type="project" value="TreeGrafter"/>
</dbReference>
<dbReference type="Gene3D" id="3.40.1110.10">
    <property type="entry name" value="Calcium-transporting ATPase, cytoplasmic domain N"/>
    <property type="match status" value="1"/>
</dbReference>
<feature type="transmembrane region" description="Helical" evidence="23">
    <location>
        <begin position="158"/>
        <end position="176"/>
    </location>
</feature>
<keyword evidence="9 23" id="KW-0479">Metal-binding</keyword>
<dbReference type="InterPro" id="IPR001757">
    <property type="entry name" value="P_typ_ATPase"/>
</dbReference>
<evidence type="ECO:0000256" key="5">
    <source>
        <dbReference type="ARBA" id="ARBA00022448"/>
    </source>
</evidence>
<dbReference type="SUPFAM" id="SSF56784">
    <property type="entry name" value="HAD-like"/>
    <property type="match status" value="1"/>
</dbReference>
<feature type="transmembrane region" description="Helical" evidence="23">
    <location>
        <begin position="759"/>
        <end position="781"/>
    </location>
</feature>